<dbReference type="RefSeq" id="WP_386190365.1">
    <property type="nucleotide sequence ID" value="NZ_JBHSBC010000018.1"/>
</dbReference>
<dbReference type="SUPFAM" id="SSF51735">
    <property type="entry name" value="NAD(P)-binding Rossmann-fold domains"/>
    <property type="match status" value="1"/>
</dbReference>
<dbReference type="InterPro" id="IPR013149">
    <property type="entry name" value="ADH-like_C"/>
</dbReference>
<accession>A0ABV8F060</accession>
<evidence type="ECO:0000259" key="1">
    <source>
        <dbReference type="SMART" id="SM00829"/>
    </source>
</evidence>
<comment type="caution">
    <text evidence="2">The sequence shown here is derived from an EMBL/GenBank/DDBJ whole genome shotgun (WGS) entry which is preliminary data.</text>
</comment>
<name>A0ABV8F060_9ACTN</name>
<dbReference type="EMBL" id="JBHSBC010000018">
    <property type="protein sequence ID" value="MFC3982048.1"/>
    <property type="molecule type" value="Genomic_DNA"/>
</dbReference>
<feature type="domain" description="Enoyl reductase (ER)" evidence="1">
    <location>
        <begin position="10"/>
        <end position="311"/>
    </location>
</feature>
<dbReference type="InterPro" id="IPR020843">
    <property type="entry name" value="ER"/>
</dbReference>
<proteinExistence type="predicted"/>
<dbReference type="InterPro" id="IPR036291">
    <property type="entry name" value="NAD(P)-bd_dom_sf"/>
</dbReference>
<organism evidence="2 3">
    <name type="scientific">Streptosporangium jomthongense</name>
    <dbReference type="NCBI Taxonomy" id="1193683"/>
    <lineage>
        <taxon>Bacteria</taxon>
        <taxon>Bacillati</taxon>
        <taxon>Actinomycetota</taxon>
        <taxon>Actinomycetes</taxon>
        <taxon>Streptosporangiales</taxon>
        <taxon>Streptosporangiaceae</taxon>
        <taxon>Streptosporangium</taxon>
    </lineage>
</organism>
<gene>
    <name evidence="2" type="ORF">ACFOYY_18035</name>
</gene>
<dbReference type="Proteomes" id="UP001595698">
    <property type="component" value="Unassembled WGS sequence"/>
</dbReference>
<dbReference type="SMART" id="SM00829">
    <property type="entry name" value="PKS_ER"/>
    <property type="match status" value="1"/>
</dbReference>
<dbReference type="InterPro" id="IPR051397">
    <property type="entry name" value="Zn-ADH-like_protein"/>
</dbReference>
<dbReference type="Pfam" id="PF08240">
    <property type="entry name" value="ADH_N"/>
    <property type="match status" value="1"/>
</dbReference>
<protein>
    <submittedName>
        <fullName evidence="2">Zinc-binding alcohol dehydrogenase family protein</fullName>
    </submittedName>
</protein>
<evidence type="ECO:0000313" key="2">
    <source>
        <dbReference type="EMBL" id="MFC3982048.1"/>
    </source>
</evidence>
<dbReference type="SUPFAM" id="SSF50129">
    <property type="entry name" value="GroES-like"/>
    <property type="match status" value="1"/>
</dbReference>
<dbReference type="Pfam" id="PF00107">
    <property type="entry name" value="ADH_zinc_N"/>
    <property type="match status" value="1"/>
</dbReference>
<dbReference type="Gene3D" id="3.90.180.10">
    <property type="entry name" value="Medium-chain alcohol dehydrogenases, catalytic domain"/>
    <property type="match status" value="1"/>
</dbReference>
<keyword evidence="3" id="KW-1185">Reference proteome</keyword>
<dbReference type="CDD" id="cd08241">
    <property type="entry name" value="QOR1"/>
    <property type="match status" value="1"/>
</dbReference>
<dbReference type="InterPro" id="IPR013154">
    <property type="entry name" value="ADH-like_N"/>
</dbReference>
<dbReference type="InterPro" id="IPR011032">
    <property type="entry name" value="GroES-like_sf"/>
</dbReference>
<dbReference type="Gene3D" id="3.40.50.720">
    <property type="entry name" value="NAD(P)-binding Rossmann-like Domain"/>
    <property type="match status" value="1"/>
</dbReference>
<sequence length="313" mass="32550">MRAIQITRLGGPETLVESEVPDPVPGPDEILVDVEAAGVNYADAERIAGTYLSPDLPFIPGSEVVGRTSDGRRVMGLARQAYASKALIKLDDVVDLPEEAVAGEALALLVQGLTAWHLLGTAARVRKGESVVVNSAAGGVGHLAVQLARELGAGRVIATASTPEKRELALSLGADAAVDGSAEGYAERVIEANLGERADVILDAVGGEVFDAALGAVAEFGRLISYGTASHRDPSPVDVGRLLEANISVAGFWIRPVLARPGGYQAQLSELLELTGTGRIRPIAGGEYALSDARTAIEDLLARRTAGKIVLRP</sequence>
<dbReference type="PANTHER" id="PTHR43677:SF4">
    <property type="entry name" value="QUINONE OXIDOREDUCTASE-LIKE PROTEIN 2"/>
    <property type="match status" value="1"/>
</dbReference>
<reference evidence="3" key="1">
    <citation type="journal article" date="2019" name="Int. J. Syst. Evol. Microbiol.">
        <title>The Global Catalogue of Microorganisms (GCM) 10K type strain sequencing project: providing services to taxonomists for standard genome sequencing and annotation.</title>
        <authorList>
            <consortium name="The Broad Institute Genomics Platform"/>
            <consortium name="The Broad Institute Genome Sequencing Center for Infectious Disease"/>
            <person name="Wu L."/>
            <person name="Ma J."/>
        </authorList>
    </citation>
    <scope>NUCLEOTIDE SEQUENCE [LARGE SCALE GENOMIC DNA]</scope>
    <source>
        <strain evidence="3">TBRC 7912</strain>
    </source>
</reference>
<dbReference type="PANTHER" id="PTHR43677">
    <property type="entry name" value="SHORT-CHAIN DEHYDROGENASE/REDUCTASE"/>
    <property type="match status" value="1"/>
</dbReference>
<evidence type="ECO:0000313" key="3">
    <source>
        <dbReference type="Proteomes" id="UP001595698"/>
    </source>
</evidence>